<dbReference type="Pfam" id="PF00001">
    <property type="entry name" value="7tm_1"/>
    <property type="match status" value="1"/>
</dbReference>
<dbReference type="PROSITE" id="PS50262">
    <property type="entry name" value="G_PROTEIN_RECEP_F1_2"/>
    <property type="match status" value="1"/>
</dbReference>
<dbReference type="GO" id="GO:0004930">
    <property type="term" value="F:G protein-coupled receptor activity"/>
    <property type="evidence" value="ECO:0007669"/>
    <property type="project" value="InterPro"/>
</dbReference>
<protein>
    <submittedName>
        <fullName evidence="8">G_PROTEIN_RECEP_F1_2 domain-containing protein</fullName>
    </submittedName>
</protein>
<dbReference type="PANTHER" id="PTHR46641:SF18">
    <property type="entry name" value="G-PROTEIN COUPLED RECEPTORS FAMILY 1 PROFILE DOMAIN-CONTAINING PROTEIN"/>
    <property type="match status" value="1"/>
</dbReference>
<feature type="transmembrane region" description="Helical" evidence="5">
    <location>
        <begin position="179"/>
        <end position="202"/>
    </location>
</feature>
<evidence type="ECO:0000256" key="4">
    <source>
        <dbReference type="ARBA" id="ARBA00023136"/>
    </source>
</evidence>
<sequence>MLMLLKHLERKMDNEVLLRNITNSSNFLLNSTTNSSTFINGDEQVPTDEGYQNGIYKQFRFYIRYIIPVFCIIGILGNSMALIILKTNYWLKRLTSNAYLTMLSICSCIFITCLFIVFTDTAINTWSFYSSWTYGCKLFTFLPQSSDFVCSWMICWVSFDRVLILYRPKLRKYVCNKKFANYAIIGTIIIGATFYSWCFYLADIEYDIDGRPFCGLRSDEHVLGISLQDIANFFLFFDLTVCTILPSIFIVTVNCLSIYRYRECMKIYASGVLRVRFLKVPSSETNDNNLQTGGGNGVDDLTNTKKTLFGMSSIGGGSGQSTNITNKTKKKGNKLKTSDLTLTRSLLIVTSTFICLQLPNYALRIYQNIFNIPQEDQPFNFILFMSHIIYYAHHAVLFYMYIFWSPQMKKQLKPTALKLLECYCCKAVPEFGHGQSIPYMKRGDRNYLQC</sequence>
<evidence type="ECO:0000313" key="7">
    <source>
        <dbReference type="Proteomes" id="UP000035681"/>
    </source>
</evidence>
<dbReference type="AlphaFoldDB" id="A0AAF5HXQ9"/>
<comment type="subcellular location">
    <subcellularLocation>
        <location evidence="1">Membrane</location>
    </subcellularLocation>
</comment>
<dbReference type="GO" id="GO:0016020">
    <property type="term" value="C:membrane"/>
    <property type="evidence" value="ECO:0007669"/>
    <property type="project" value="UniProtKB-SubCell"/>
</dbReference>
<dbReference type="InterPro" id="IPR017452">
    <property type="entry name" value="GPCR_Rhodpsn_7TM"/>
</dbReference>
<keyword evidence="7" id="KW-1185">Reference proteome</keyword>
<evidence type="ECO:0000256" key="2">
    <source>
        <dbReference type="ARBA" id="ARBA00022692"/>
    </source>
</evidence>
<evidence type="ECO:0000256" key="1">
    <source>
        <dbReference type="ARBA" id="ARBA00004370"/>
    </source>
</evidence>
<evidence type="ECO:0000259" key="6">
    <source>
        <dbReference type="PROSITE" id="PS50262"/>
    </source>
</evidence>
<organism evidence="7 8">
    <name type="scientific">Strongyloides stercoralis</name>
    <name type="common">Threadworm</name>
    <dbReference type="NCBI Taxonomy" id="6248"/>
    <lineage>
        <taxon>Eukaryota</taxon>
        <taxon>Metazoa</taxon>
        <taxon>Ecdysozoa</taxon>
        <taxon>Nematoda</taxon>
        <taxon>Chromadorea</taxon>
        <taxon>Rhabditida</taxon>
        <taxon>Tylenchina</taxon>
        <taxon>Panagrolaimomorpha</taxon>
        <taxon>Strongyloidoidea</taxon>
        <taxon>Strongyloididae</taxon>
        <taxon>Strongyloides</taxon>
    </lineage>
</organism>
<accession>A0AAF5HXQ9</accession>
<feature type="transmembrane region" description="Helical" evidence="5">
    <location>
        <begin position="233"/>
        <end position="256"/>
    </location>
</feature>
<dbReference type="WBParaSite" id="TCONS_00001201.p1">
    <property type="protein sequence ID" value="TCONS_00001201.p1"/>
    <property type="gene ID" value="XLOC_001118"/>
</dbReference>
<proteinExistence type="predicted"/>
<keyword evidence="2 5" id="KW-0812">Transmembrane</keyword>
<dbReference type="Proteomes" id="UP000035681">
    <property type="component" value="Unplaced"/>
</dbReference>
<keyword evidence="4 5" id="KW-0472">Membrane</keyword>
<feature type="transmembrane region" description="Helical" evidence="5">
    <location>
        <begin position="379"/>
        <end position="404"/>
    </location>
</feature>
<dbReference type="SUPFAM" id="SSF81321">
    <property type="entry name" value="Family A G protein-coupled receptor-like"/>
    <property type="match status" value="1"/>
</dbReference>
<evidence type="ECO:0000256" key="3">
    <source>
        <dbReference type="ARBA" id="ARBA00022989"/>
    </source>
</evidence>
<feature type="domain" description="G-protein coupled receptors family 1 profile" evidence="6">
    <location>
        <begin position="77"/>
        <end position="401"/>
    </location>
</feature>
<dbReference type="PANTHER" id="PTHR46641">
    <property type="entry name" value="FMRFAMIDE RECEPTOR-RELATED"/>
    <property type="match status" value="1"/>
</dbReference>
<feature type="transmembrane region" description="Helical" evidence="5">
    <location>
        <begin position="97"/>
        <end position="118"/>
    </location>
</feature>
<dbReference type="InterPro" id="IPR000276">
    <property type="entry name" value="GPCR_Rhodpsn"/>
</dbReference>
<feature type="transmembrane region" description="Helical" evidence="5">
    <location>
        <begin position="62"/>
        <end position="85"/>
    </location>
</feature>
<evidence type="ECO:0000256" key="5">
    <source>
        <dbReference type="SAM" id="Phobius"/>
    </source>
</evidence>
<evidence type="ECO:0000313" key="8">
    <source>
        <dbReference type="WBParaSite" id="TCONS_00001201.p1"/>
    </source>
</evidence>
<name>A0AAF5HXQ9_STRER</name>
<feature type="transmembrane region" description="Helical" evidence="5">
    <location>
        <begin position="340"/>
        <end position="359"/>
    </location>
</feature>
<reference evidence="8" key="1">
    <citation type="submission" date="2024-02" db="UniProtKB">
        <authorList>
            <consortium name="WormBaseParasite"/>
        </authorList>
    </citation>
    <scope>IDENTIFICATION</scope>
</reference>
<dbReference type="Gene3D" id="1.20.1070.10">
    <property type="entry name" value="Rhodopsin 7-helix transmembrane proteins"/>
    <property type="match status" value="1"/>
</dbReference>
<keyword evidence="3 5" id="KW-1133">Transmembrane helix</keyword>
<dbReference type="InterPro" id="IPR052954">
    <property type="entry name" value="GPCR-Ligand_Int"/>
</dbReference>